<organism evidence="1 2">
    <name type="scientific">Youngiibacter multivorans</name>
    <dbReference type="NCBI Taxonomy" id="937251"/>
    <lineage>
        <taxon>Bacteria</taxon>
        <taxon>Bacillati</taxon>
        <taxon>Bacillota</taxon>
        <taxon>Clostridia</taxon>
        <taxon>Eubacteriales</taxon>
        <taxon>Clostridiaceae</taxon>
        <taxon>Youngiibacter</taxon>
    </lineage>
</organism>
<dbReference type="SUPFAM" id="SSF143422">
    <property type="entry name" value="Transposase IS200-like"/>
    <property type="match status" value="1"/>
</dbReference>
<evidence type="ECO:0000313" key="2">
    <source>
        <dbReference type="Proteomes" id="UP001519271"/>
    </source>
</evidence>
<reference evidence="1 2" key="1">
    <citation type="submission" date="2021-03" db="EMBL/GenBank/DDBJ databases">
        <title>Genomic Encyclopedia of Type Strains, Phase IV (KMG-IV): sequencing the most valuable type-strain genomes for metagenomic binning, comparative biology and taxonomic classification.</title>
        <authorList>
            <person name="Goeker M."/>
        </authorList>
    </citation>
    <scope>NUCLEOTIDE SEQUENCE [LARGE SCALE GENOMIC DNA]</scope>
    <source>
        <strain evidence="1 2">DSM 6139</strain>
    </source>
</reference>
<dbReference type="InterPro" id="IPR036515">
    <property type="entry name" value="Transposase_17_sf"/>
</dbReference>
<keyword evidence="2" id="KW-1185">Reference proteome</keyword>
<sequence length="74" mass="8658">MKDLLNLIPDVNGMNILEEETHNDYVHLKIISNLSTISQMSSKHLKWNPSCFVATVSENTKEQIRRYIQSRKKK</sequence>
<name>A0ABS4G5N5_9CLOT</name>
<evidence type="ECO:0000313" key="1">
    <source>
        <dbReference type="EMBL" id="MBP1919838.1"/>
    </source>
</evidence>
<dbReference type="Proteomes" id="UP001519271">
    <property type="component" value="Unassembled WGS sequence"/>
</dbReference>
<protein>
    <submittedName>
        <fullName evidence="1">Transposase</fullName>
    </submittedName>
</protein>
<accession>A0ABS4G5N5</accession>
<gene>
    <name evidence="1" type="ORF">J2Z34_002334</name>
</gene>
<dbReference type="EMBL" id="JAGGKC010000020">
    <property type="protein sequence ID" value="MBP1919838.1"/>
    <property type="molecule type" value="Genomic_DNA"/>
</dbReference>
<dbReference type="Gene3D" id="3.30.70.1290">
    <property type="entry name" value="Transposase IS200-like"/>
    <property type="match status" value="1"/>
</dbReference>
<comment type="caution">
    <text evidence="1">The sequence shown here is derived from an EMBL/GenBank/DDBJ whole genome shotgun (WGS) entry which is preliminary data.</text>
</comment>
<proteinExistence type="predicted"/>